<feature type="compositionally biased region" description="Basic and acidic residues" evidence="2">
    <location>
        <begin position="9"/>
        <end position="20"/>
    </location>
</feature>
<dbReference type="SUPFAM" id="SSF90257">
    <property type="entry name" value="Myosin rod fragments"/>
    <property type="match status" value="1"/>
</dbReference>
<organism evidence="4 5">
    <name type="scientific">Heligmosomoides polygyrus</name>
    <name type="common">Parasitic roundworm</name>
    <dbReference type="NCBI Taxonomy" id="6339"/>
    <lineage>
        <taxon>Eukaryota</taxon>
        <taxon>Metazoa</taxon>
        <taxon>Ecdysozoa</taxon>
        <taxon>Nematoda</taxon>
        <taxon>Chromadorea</taxon>
        <taxon>Rhabditida</taxon>
        <taxon>Rhabditina</taxon>
        <taxon>Rhabditomorpha</taxon>
        <taxon>Strongyloidea</taxon>
        <taxon>Heligmosomidae</taxon>
        <taxon>Heligmosomoides</taxon>
    </lineage>
</organism>
<evidence type="ECO:0000256" key="1">
    <source>
        <dbReference type="ARBA" id="ARBA00023054"/>
    </source>
</evidence>
<name>A0A183GJ55_HELPZ</name>
<evidence type="ECO:0000313" key="4">
    <source>
        <dbReference type="Proteomes" id="UP000050761"/>
    </source>
</evidence>
<proteinExistence type="predicted"/>
<evidence type="ECO:0000259" key="3">
    <source>
        <dbReference type="Pfam" id="PF01576"/>
    </source>
</evidence>
<sequence>LATVQAQKAEADKRRKQQESHLLDIQSQLAECDEHRIQALEQLDKAREEIEQLSRTREDEEQQVSNLNRRILALEQQLHEVSDQVQEETRSKLSQINRARQLEEEKGALLEEREEAENARQHMERDIMMLRQQLTEARKKADEGVIQHMEELKKKHS</sequence>
<reference evidence="5" key="1">
    <citation type="submission" date="2019-09" db="UniProtKB">
        <authorList>
            <consortium name="WormBaseParasite"/>
        </authorList>
    </citation>
    <scope>IDENTIFICATION</scope>
</reference>
<keyword evidence="1" id="KW-0175">Coiled coil</keyword>
<dbReference type="Proteomes" id="UP000050761">
    <property type="component" value="Unassembled WGS sequence"/>
</dbReference>
<evidence type="ECO:0000256" key="2">
    <source>
        <dbReference type="SAM" id="MobiDB-lite"/>
    </source>
</evidence>
<evidence type="ECO:0000313" key="5">
    <source>
        <dbReference type="WBParaSite" id="HPBE_0002269501-mRNA-1"/>
    </source>
</evidence>
<protein>
    <submittedName>
        <fullName evidence="5">Myosin_tail_1 domain-containing protein</fullName>
    </submittedName>
</protein>
<keyword evidence="4" id="KW-1185">Reference proteome</keyword>
<accession>A0A183GJ55</accession>
<dbReference type="AlphaFoldDB" id="A0A183GJ55"/>
<feature type="region of interest" description="Disordered" evidence="2">
    <location>
        <begin position="1"/>
        <end position="20"/>
    </location>
</feature>
<feature type="domain" description="Myosin tail" evidence="3">
    <location>
        <begin position="2"/>
        <end position="156"/>
    </location>
</feature>
<dbReference type="Pfam" id="PF01576">
    <property type="entry name" value="Myosin_tail_1"/>
    <property type="match status" value="1"/>
</dbReference>
<dbReference type="GO" id="GO:0016459">
    <property type="term" value="C:myosin complex"/>
    <property type="evidence" value="ECO:0007669"/>
    <property type="project" value="InterPro"/>
</dbReference>
<dbReference type="WBParaSite" id="HPBE_0002269501-mRNA-1">
    <property type="protein sequence ID" value="HPBE_0002269501-mRNA-1"/>
    <property type="gene ID" value="HPBE_0002269501"/>
</dbReference>
<dbReference type="InterPro" id="IPR002928">
    <property type="entry name" value="Myosin_tail"/>
</dbReference>